<dbReference type="AlphaFoldDB" id="U4TBW7"/>
<evidence type="ECO:0000313" key="1">
    <source>
        <dbReference type="EMBL" id="ERL56224.1"/>
    </source>
</evidence>
<organism evidence="1 2">
    <name type="scientific">Psychrobacter aquaticus CMS 56</name>
    <dbReference type="NCBI Taxonomy" id="1354303"/>
    <lineage>
        <taxon>Bacteria</taxon>
        <taxon>Pseudomonadati</taxon>
        <taxon>Pseudomonadota</taxon>
        <taxon>Gammaproteobacteria</taxon>
        <taxon>Moraxellales</taxon>
        <taxon>Moraxellaceae</taxon>
        <taxon>Psychrobacter</taxon>
    </lineage>
</organism>
<evidence type="ECO:0000313" key="2">
    <source>
        <dbReference type="Proteomes" id="UP000016761"/>
    </source>
</evidence>
<protein>
    <submittedName>
        <fullName evidence="1">Uncharacterized protein</fullName>
    </submittedName>
</protein>
<gene>
    <name evidence="1" type="ORF">M917_0902</name>
</gene>
<dbReference type="EMBL" id="AUSW01000015">
    <property type="protein sequence ID" value="ERL56224.1"/>
    <property type="molecule type" value="Genomic_DNA"/>
</dbReference>
<accession>U4TBW7</accession>
<keyword evidence="2" id="KW-1185">Reference proteome</keyword>
<dbReference type="PATRIC" id="fig|1354303.4.peg.889"/>
<comment type="caution">
    <text evidence="1">The sequence shown here is derived from an EMBL/GenBank/DDBJ whole genome shotgun (WGS) entry which is preliminary data.</text>
</comment>
<name>U4TBW7_9GAMM</name>
<proteinExistence type="predicted"/>
<dbReference type="Proteomes" id="UP000016761">
    <property type="component" value="Unassembled WGS sequence"/>
</dbReference>
<sequence>MIGLIYDHTLHKSKFSLSKLLIKPQYLTKKNPNAQHWGLII</sequence>
<reference evidence="1 2" key="1">
    <citation type="journal article" date="2013" name="Genome Announc.">
        <title>Draft Genome Sequence of Psychrobacter aquaticus Strain CMS 56T, Isolated from a Cyanobacterial Mat Sample Collected from Water Bodies in the McMurdo Dry Valley Region of Antarctica.</title>
        <authorList>
            <person name="Reddy G.S."/>
            <person name="Ara S."/>
            <person name="Singh A."/>
            <person name="Kumar Pinnaka A."/>
            <person name="Shivaji S."/>
        </authorList>
    </citation>
    <scope>NUCLEOTIDE SEQUENCE [LARGE SCALE GENOMIC DNA]</scope>
    <source>
        <strain evidence="1 2">CMS 56</strain>
    </source>
</reference>